<keyword evidence="6 10" id="KW-1133">Transmembrane helix</keyword>
<evidence type="ECO:0000256" key="3">
    <source>
        <dbReference type="ARBA" id="ARBA00022692"/>
    </source>
</evidence>
<keyword evidence="15" id="KW-1185">Reference proteome</keyword>
<feature type="transmembrane region" description="Helical" evidence="10">
    <location>
        <begin position="251"/>
        <end position="270"/>
    </location>
</feature>
<dbReference type="Pfam" id="PF04234">
    <property type="entry name" value="CopC"/>
    <property type="match status" value="1"/>
</dbReference>
<comment type="subcellular location">
    <subcellularLocation>
        <location evidence="1">Cell membrane</location>
        <topology evidence="1">Multi-pass membrane protein</topology>
    </subcellularLocation>
</comment>
<feature type="signal peptide" evidence="11">
    <location>
        <begin position="1"/>
        <end position="20"/>
    </location>
</feature>
<feature type="transmembrane region" description="Helical" evidence="10">
    <location>
        <begin position="176"/>
        <end position="198"/>
    </location>
</feature>
<gene>
    <name evidence="14" type="ORF">J5Y05_15370</name>
</gene>
<feature type="region of interest" description="Disordered" evidence="9">
    <location>
        <begin position="440"/>
        <end position="527"/>
    </location>
</feature>
<dbReference type="InterPro" id="IPR007348">
    <property type="entry name" value="CopC_dom"/>
</dbReference>
<dbReference type="Gene3D" id="2.60.40.1220">
    <property type="match status" value="1"/>
</dbReference>
<dbReference type="PANTHER" id="PTHR34820:SF4">
    <property type="entry name" value="INNER MEMBRANE PROTEIN YEBZ"/>
    <property type="match status" value="1"/>
</dbReference>
<feature type="chain" id="PRO_5037006854" evidence="11">
    <location>
        <begin position="21"/>
        <end position="685"/>
    </location>
</feature>
<feature type="compositionally biased region" description="Low complexity" evidence="9">
    <location>
        <begin position="479"/>
        <end position="494"/>
    </location>
</feature>
<evidence type="ECO:0000259" key="13">
    <source>
        <dbReference type="Pfam" id="PF05425"/>
    </source>
</evidence>
<dbReference type="InterPro" id="IPR008457">
    <property type="entry name" value="Cu-R_CopD_dom"/>
</dbReference>
<reference evidence="14" key="1">
    <citation type="submission" date="2021-04" db="EMBL/GenBank/DDBJ databases">
        <title>Genome seq and assembly of Streptomyces sp. RG38.</title>
        <authorList>
            <person name="Chhetri G."/>
        </authorList>
    </citation>
    <scope>NUCLEOTIDE SEQUENCE</scope>
    <source>
        <strain evidence="14">RG38</strain>
    </source>
</reference>
<feature type="transmembrane region" description="Helical" evidence="10">
    <location>
        <begin position="537"/>
        <end position="558"/>
    </location>
</feature>
<feature type="transmembrane region" description="Helical" evidence="10">
    <location>
        <begin position="356"/>
        <end position="373"/>
    </location>
</feature>
<feature type="transmembrane region" description="Helical" evidence="10">
    <location>
        <begin position="146"/>
        <end position="164"/>
    </location>
</feature>
<dbReference type="PANTHER" id="PTHR34820">
    <property type="entry name" value="INNER MEMBRANE PROTEIN YEBZ"/>
    <property type="match status" value="1"/>
</dbReference>
<evidence type="ECO:0000256" key="8">
    <source>
        <dbReference type="ARBA" id="ARBA00023136"/>
    </source>
</evidence>
<dbReference type="RefSeq" id="WP_210872605.1">
    <property type="nucleotide sequence ID" value="NZ_JAGPNL010000003.1"/>
</dbReference>
<feature type="transmembrane region" description="Helical" evidence="10">
    <location>
        <begin position="282"/>
        <end position="307"/>
    </location>
</feature>
<evidence type="ECO:0000256" key="2">
    <source>
        <dbReference type="ARBA" id="ARBA00022475"/>
    </source>
</evidence>
<keyword evidence="7" id="KW-0186">Copper</keyword>
<keyword evidence="3 10" id="KW-0812">Transmembrane</keyword>
<dbReference type="InterPro" id="IPR032694">
    <property type="entry name" value="CopC/D"/>
</dbReference>
<keyword evidence="2" id="KW-1003">Cell membrane</keyword>
<feature type="compositionally biased region" description="Pro residues" evidence="9">
    <location>
        <begin position="458"/>
        <end position="478"/>
    </location>
</feature>
<dbReference type="GO" id="GO:0042597">
    <property type="term" value="C:periplasmic space"/>
    <property type="evidence" value="ECO:0007669"/>
    <property type="project" value="InterPro"/>
</dbReference>
<feature type="compositionally biased region" description="Pro residues" evidence="9">
    <location>
        <begin position="495"/>
        <end position="525"/>
    </location>
</feature>
<evidence type="ECO:0000256" key="1">
    <source>
        <dbReference type="ARBA" id="ARBA00004651"/>
    </source>
</evidence>
<evidence type="ECO:0000259" key="12">
    <source>
        <dbReference type="Pfam" id="PF04234"/>
    </source>
</evidence>
<dbReference type="SUPFAM" id="SSF81296">
    <property type="entry name" value="E set domains"/>
    <property type="match status" value="1"/>
</dbReference>
<dbReference type="Pfam" id="PF05425">
    <property type="entry name" value="CopD"/>
    <property type="match status" value="1"/>
</dbReference>
<comment type="caution">
    <text evidence="14">The sequence shown here is derived from an EMBL/GenBank/DDBJ whole genome shotgun (WGS) entry which is preliminary data.</text>
</comment>
<organism evidence="14 15">
    <name type="scientific">Streptomyces tagetis</name>
    <dbReference type="NCBI Taxonomy" id="2820809"/>
    <lineage>
        <taxon>Bacteria</taxon>
        <taxon>Bacillati</taxon>
        <taxon>Actinomycetota</taxon>
        <taxon>Actinomycetes</taxon>
        <taxon>Kitasatosporales</taxon>
        <taxon>Streptomycetaceae</taxon>
        <taxon>Streptomyces</taxon>
    </lineage>
</organism>
<dbReference type="GO" id="GO:0005507">
    <property type="term" value="F:copper ion binding"/>
    <property type="evidence" value="ECO:0007669"/>
    <property type="project" value="InterPro"/>
</dbReference>
<evidence type="ECO:0000256" key="6">
    <source>
        <dbReference type="ARBA" id="ARBA00022989"/>
    </source>
</evidence>
<dbReference type="GO" id="GO:0046688">
    <property type="term" value="P:response to copper ion"/>
    <property type="evidence" value="ECO:0007669"/>
    <property type="project" value="InterPro"/>
</dbReference>
<protein>
    <submittedName>
        <fullName evidence="14">Copper resistance protein CopC/CopD</fullName>
    </submittedName>
</protein>
<keyword evidence="4" id="KW-0479">Metal-binding</keyword>
<dbReference type="AlphaFoldDB" id="A0A941B1C7"/>
<evidence type="ECO:0000313" key="14">
    <source>
        <dbReference type="EMBL" id="MBQ0827876.1"/>
    </source>
</evidence>
<evidence type="ECO:0000313" key="15">
    <source>
        <dbReference type="Proteomes" id="UP000677875"/>
    </source>
</evidence>
<evidence type="ECO:0000256" key="9">
    <source>
        <dbReference type="SAM" id="MobiDB-lite"/>
    </source>
</evidence>
<feature type="transmembrane region" description="Helical" evidence="10">
    <location>
        <begin position="319"/>
        <end position="336"/>
    </location>
</feature>
<keyword evidence="8 10" id="KW-0472">Membrane</keyword>
<keyword evidence="5 11" id="KW-0732">Signal</keyword>
<feature type="transmembrane region" description="Helical" evidence="10">
    <location>
        <begin position="218"/>
        <end position="239"/>
    </location>
</feature>
<evidence type="ECO:0000256" key="10">
    <source>
        <dbReference type="SAM" id="Phobius"/>
    </source>
</evidence>
<name>A0A941B1C7_9ACTN</name>
<evidence type="ECO:0000256" key="11">
    <source>
        <dbReference type="SAM" id="SignalP"/>
    </source>
</evidence>
<accession>A0A941B1C7</accession>
<dbReference type="Proteomes" id="UP000677875">
    <property type="component" value="Unassembled WGS sequence"/>
</dbReference>
<dbReference type="EMBL" id="JAGPNL010000003">
    <property type="protein sequence ID" value="MBQ0827876.1"/>
    <property type="molecule type" value="Genomic_DNA"/>
</dbReference>
<dbReference type="GO" id="GO:0005886">
    <property type="term" value="C:plasma membrane"/>
    <property type="evidence" value="ECO:0007669"/>
    <property type="project" value="UniProtKB-SubCell"/>
</dbReference>
<evidence type="ECO:0000256" key="5">
    <source>
        <dbReference type="ARBA" id="ARBA00022729"/>
    </source>
</evidence>
<proteinExistence type="predicted"/>
<feature type="domain" description="Copper resistance protein D" evidence="13">
    <location>
        <begin position="315"/>
        <end position="399"/>
    </location>
</feature>
<dbReference type="InterPro" id="IPR014756">
    <property type="entry name" value="Ig_E-set"/>
</dbReference>
<evidence type="ECO:0000256" key="4">
    <source>
        <dbReference type="ARBA" id="ARBA00022723"/>
    </source>
</evidence>
<sequence>MLLGTVLVLLLLGGAGPAAAHAGLRSTDPEDGAVLPDAPGSVTVTFTESVGLRDDSFRVLGPDGHRLSIGEAGRADGRPDTAGVTLPDRLAEGTYTVAWRVVSADSHPASGAFTFSVGEPSVSAAEVDTGPAEDPVTGALHKSARWFAYLAVALLIGTAAFVVLCRPRDPAPLRRLAVAGWWTLLAATVALLVLRAPYEAGEGPAAALDAEAFGRTLTGRPGMLLLARLVLLVPAGLLLARVSRRPRRTPWVTGAGAALSVALALTWAAAEHASAGSQVPLAMTSAVLHLLATAVWLGGLAALLVGLRRAPDADAVARFSRIAFASVVVLVVTGAYQSWRGLGTWTALNGTTYGKLLLAKVAAVTVLLAVAALSRQWTAALGAVTEPGAPDAPPPLRRGPSVPAAAVSVSDVRTVSASATAAVSGARTVPKAAASGVEAVSASAAGVRTVSAKVTSPSPSPSRAPEPPPTAPVPPEPAVPALTTRTLPAPATPAVEPPDTPAVEPPAPSPVKPPAVKPPAPPTPPWEAHRRALRRSVLIEAVVAAVVLVITTVLTATMPGTAAEAARSARAGVLPASVTTIPFEAGPGRGTVQITLDPGRTGENSVQAVVYAPDGSLTAVPELRVTFTLADQGIGPIEARLVDRGGYWSANSVTLPLAGAWTMKATVRLTEVDQVSEERTVDILA</sequence>
<evidence type="ECO:0000256" key="7">
    <source>
        <dbReference type="ARBA" id="ARBA00023008"/>
    </source>
</evidence>
<feature type="domain" description="CopC" evidence="12">
    <location>
        <begin position="21"/>
        <end position="117"/>
    </location>
</feature>
<dbReference type="InterPro" id="IPR014755">
    <property type="entry name" value="Cu-Rt/internalin_Ig-like"/>
</dbReference>
<dbReference type="GO" id="GO:0006825">
    <property type="term" value="P:copper ion transport"/>
    <property type="evidence" value="ECO:0007669"/>
    <property type="project" value="InterPro"/>
</dbReference>